<comment type="similarity">
    <text evidence="1 4">Belongs to the DTD family.</text>
</comment>
<accession>A0A1S8MYW7</accession>
<dbReference type="RefSeq" id="WP_077866682.1">
    <property type="nucleotide sequence ID" value="NZ_LZYZ01000007.1"/>
</dbReference>
<dbReference type="HAMAP" id="MF_00518">
    <property type="entry name" value="Deacylase_Dtd"/>
    <property type="match status" value="1"/>
</dbReference>
<comment type="domain">
    <text evidence="4">A Gly-cisPro motif from one monomer fits into the active site of the other monomer to allow specific chiral rejection of L-amino acids.</text>
</comment>
<dbReference type="EC" id="3.1.1.-" evidence="4"/>
<evidence type="ECO:0000256" key="3">
    <source>
        <dbReference type="ARBA" id="ARBA00022801"/>
    </source>
</evidence>
<evidence type="ECO:0000256" key="1">
    <source>
        <dbReference type="ARBA" id="ARBA00009673"/>
    </source>
</evidence>
<organism evidence="5 6">
    <name type="scientific">Clostridium saccharobutylicum</name>
    <dbReference type="NCBI Taxonomy" id="169679"/>
    <lineage>
        <taxon>Bacteria</taxon>
        <taxon>Bacillati</taxon>
        <taxon>Bacillota</taxon>
        <taxon>Clostridia</taxon>
        <taxon>Eubacteriales</taxon>
        <taxon>Clostridiaceae</taxon>
        <taxon>Clostridium</taxon>
    </lineage>
</organism>
<evidence type="ECO:0000256" key="2">
    <source>
        <dbReference type="ARBA" id="ARBA00022555"/>
    </source>
</evidence>
<dbReference type="FunFam" id="3.50.80.10:FF:000001">
    <property type="entry name" value="D-aminoacyl-tRNA deacylase"/>
    <property type="match status" value="1"/>
</dbReference>
<dbReference type="GO" id="GO:0005737">
    <property type="term" value="C:cytoplasm"/>
    <property type="evidence" value="ECO:0007669"/>
    <property type="project" value="UniProtKB-SubCell"/>
</dbReference>
<name>A0A1S8MYW7_CLOSA</name>
<comment type="caution">
    <text evidence="5">The sequence shown here is derived from an EMBL/GenBank/DDBJ whole genome shotgun (WGS) entry which is preliminary data.</text>
</comment>
<keyword evidence="2 4" id="KW-0820">tRNA-binding</keyword>
<comment type="catalytic activity">
    <reaction evidence="4">
        <text>a D-aminoacyl-tRNA + H2O = a tRNA + a D-alpha-amino acid + H(+)</text>
        <dbReference type="Rhea" id="RHEA:13953"/>
        <dbReference type="Rhea" id="RHEA-COMP:10123"/>
        <dbReference type="Rhea" id="RHEA-COMP:10124"/>
        <dbReference type="ChEBI" id="CHEBI:15377"/>
        <dbReference type="ChEBI" id="CHEBI:15378"/>
        <dbReference type="ChEBI" id="CHEBI:59871"/>
        <dbReference type="ChEBI" id="CHEBI:78442"/>
        <dbReference type="ChEBI" id="CHEBI:79333"/>
        <dbReference type="EC" id="3.1.1.96"/>
    </reaction>
</comment>
<dbReference type="EC" id="3.1.1.96" evidence="4"/>
<dbReference type="Pfam" id="PF02580">
    <property type="entry name" value="Tyr_Deacylase"/>
    <property type="match status" value="1"/>
</dbReference>
<dbReference type="GO" id="GO:0051500">
    <property type="term" value="F:D-tyrosyl-tRNA(Tyr) deacylase activity"/>
    <property type="evidence" value="ECO:0007669"/>
    <property type="project" value="TreeGrafter"/>
</dbReference>
<keyword evidence="4" id="KW-0694">RNA-binding</keyword>
<proteinExistence type="inferred from homology"/>
<dbReference type="GO" id="GO:0019478">
    <property type="term" value="P:D-amino acid catabolic process"/>
    <property type="evidence" value="ECO:0007669"/>
    <property type="project" value="UniProtKB-UniRule"/>
</dbReference>
<dbReference type="STRING" id="169679.CSACC_28670"/>
<comment type="catalytic activity">
    <reaction evidence="4">
        <text>glycyl-tRNA(Ala) + H2O = tRNA(Ala) + glycine + H(+)</text>
        <dbReference type="Rhea" id="RHEA:53744"/>
        <dbReference type="Rhea" id="RHEA-COMP:9657"/>
        <dbReference type="Rhea" id="RHEA-COMP:13640"/>
        <dbReference type="ChEBI" id="CHEBI:15377"/>
        <dbReference type="ChEBI" id="CHEBI:15378"/>
        <dbReference type="ChEBI" id="CHEBI:57305"/>
        <dbReference type="ChEBI" id="CHEBI:78442"/>
        <dbReference type="ChEBI" id="CHEBI:78522"/>
    </reaction>
</comment>
<dbReference type="EMBL" id="LZYZ01000007">
    <property type="protein sequence ID" value="OOM09372.1"/>
    <property type="molecule type" value="Genomic_DNA"/>
</dbReference>
<dbReference type="InterPro" id="IPR003732">
    <property type="entry name" value="Daa-tRNA_deacyls_DTD"/>
</dbReference>
<dbReference type="PANTHER" id="PTHR10472">
    <property type="entry name" value="D-TYROSYL-TRNA TYR DEACYLASE"/>
    <property type="match status" value="1"/>
</dbReference>
<dbReference type="NCBIfam" id="TIGR00256">
    <property type="entry name" value="D-aminoacyl-tRNA deacylase"/>
    <property type="match status" value="1"/>
</dbReference>
<dbReference type="SUPFAM" id="SSF69500">
    <property type="entry name" value="DTD-like"/>
    <property type="match status" value="1"/>
</dbReference>
<dbReference type="Gene3D" id="3.50.80.10">
    <property type="entry name" value="D-tyrosyl-tRNA(Tyr) deacylase"/>
    <property type="match status" value="1"/>
</dbReference>
<reference evidence="5 6" key="1">
    <citation type="submission" date="2016-05" db="EMBL/GenBank/DDBJ databases">
        <title>Microbial solvent formation.</title>
        <authorList>
            <person name="Poehlein A."/>
            <person name="Montoya Solano J.D."/>
            <person name="Flitsch S."/>
            <person name="Krabben P."/>
            <person name="Duerre P."/>
            <person name="Daniel R."/>
        </authorList>
    </citation>
    <scope>NUCLEOTIDE SEQUENCE [LARGE SCALE GENOMIC DNA]</scope>
    <source>
        <strain evidence="5 6">L1-8</strain>
    </source>
</reference>
<gene>
    <name evidence="4 5" type="primary">dtd</name>
    <name evidence="5" type="ORF">CLOSAC_36530</name>
</gene>
<sequence>MRAVVQRVTSSSVSVDGEIIGKINEGVNVLIGISKDDTLEDLKYIKDKIINLRIFHDENDKMNLSLLDIQGEILAISQFTLYGDCRKGRRPNFMDAKGGDEAKELYDEFIKMIKTSNLKVETGEFGAHMKVEINNDGPVTILLDSKRNF</sequence>
<dbReference type="InterPro" id="IPR023509">
    <property type="entry name" value="DTD-like_sf"/>
</dbReference>
<feature type="short sequence motif" description="Gly-cisPro motif, important for rejection of L-amino acids" evidence="4">
    <location>
        <begin position="137"/>
        <end position="138"/>
    </location>
</feature>
<comment type="subcellular location">
    <subcellularLocation>
        <location evidence="4">Cytoplasm</location>
    </subcellularLocation>
</comment>
<dbReference type="GO" id="GO:0043908">
    <property type="term" value="F:Ser(Gly)-tRNA(Ala) hydrolase activity"/>
    <property type="evidence" value="ECO:0007669"/>
    <property type="project" value="UniProtKB-UniRule"/>
</dbReference>
<keyword evidence="4" id="KW-0963">Cytoplasm</keyword>
<dbReference type="CDD" id="cd00563">
    <property type="entry name" value="Dtyr_deacylase"/>
    <property type="match status" value="1"/>
</dbReference>
<dbReference type="GO" id="GO:0106026">
    <property type="term" value="F:Gly-tRNA(Ala) deacylase activity"/>
    <property type="evidence" value="ECO:0007669"/>
    <property type="project" value="UniProtKB-UniRule"/>
</dbReference>
<dbReference type="Proteomes" id="UP000191154">
    <property type="component" value="Unassembled WGS sequence"/>
</dbReference>
<evidence type="ECO:0000256" key="4">
    <source>
        <dbReference type="HAMAP-Rule" id="MF_00518"/>
    </source>
</evidence>
<evidence type="ECO:0000313" key="5">
    <source>
        <dbReference type="EMBL" id="OOM09372.1"/>
    </source>
</evidence>
<keyword evidence="3 4" id="KW-0378">Hydrolase</keyword>
<dbReference type="PANTHER" id="PTHR10472:SF5">
    <property type="entry name" value="D-AMINOACYL-TRNA DEACYLASE 1"/>
    <property type="match status" value="1"/>
</dbReference>
<comment type="subunit">
    <text evidence="4">Homodimer.</text>
</comment>
<comment type="function">
    <text evidence="4">An aminoacyl-tRNA editing enzyme that deacylates mischarged D-aminoacyl-tRNAs. Also deacylates mischarged glycyl-tRNA(Ala), protecting cells against glycine mischarging by AlaRS. Acts via tRNA-based rather than protein-based catalysis; rejects L-amino acids rather than detecting D-amino acids in the active site. By recycling D-aminoacyl-tRNA to D-amino acids and free tRNA molecules, this enzyme counteracts the toxicity associated with the formation of D-aminoacyl-tRNA entities in vivo and helps enforce protein L-homochirality.</text>
</comment>
<dbReference type="GO" id="GO:0000049">
    <property type="term" value="F:tRNA binding"/>
    <property type="evidence" value="ECO:0007669"/>
    <property type="project" value="UniProtKB-UniRule"/>
</dbReference>
<evidence type="ECO:0000313" key="6">
    <source>
        <dbReference type="Proteomes" id="UP000191154"/>
    </source>
</evidence>
<protein>
    <recommendedName>
        <fullName evidence="4">D-aminoacyl-tRNA deacylase</fullName>
        <shortName evidence="4">DTD</shortName>
        <ecNumber evidence="4">3.1.1.96</ecNumber>
    </recommendedName>
    <alternativeName>
        <fullName evidence="4">Gly-tRNA(Ala) deacylase</fullName>
        <ecNumber evidence="4">3.1.1.-</ecNumber>
    </alternativeName>
</protein>
<dbReference type="AlphaFoldDB" id="A0A1S8MYW7"/>